<evidence type="ECO:0000313" key="3">
    <source>
        <dbReference type="Proteomes" id="UP000000763"/>
    </source>
</evidence>
<feature type="transmembrane region" description="Helical" evidence="1">
    <location>
        <begin position="71"/>
        <end position="90"/>
    </location>
</feature>
<protein>
    <submittedName>
        <fullName evidence="2">Uncharacterized protein</fullName>
    </submittedName>
</protein>
<accession>Q5Z7D5</accession>
<name>Q5Z7D5_ORYSJ</name>
<keyword evidence="1" id="KW-0812">Transmembrane</keyword>
<reference evidence="3" key="2">
    <citation type="journal article" date="2008" name="Nucleic Acids Res.">
        <title>The rice annotation project database (RAP-DB): 2008 update.</title>
        <authorList>
            <consortium name="The rice annotation project (RAP)"/>
        </authorList>
    </citation>
    <scope>GENOME REANNOTATION</scope>
    <source>
        <strain evidence="3">cv. Nipponbare</strain>
    </source>
</reference>
<dbReference type="EMBL" id="AP004740">
    <property type="protein sequence ID" value="BAD54179.1"/>
    <property type="molecule type" value="Genomic_DNA"/>
</dbReference>
<reference evidence="3" key="1">
    <citation type="journal article" date="2005" name="Nature">
        <title>The map-based sequence of the rice genome.</title>
        <authorList>
            <consortium name="International rice genome sequencing project (IRGSP)"/>
            <person name="Matsumoto T."/>
            <person name="Wu J."/>
            <person name="Kanamori H."/>
            <person name="Katayose Y."/>
            <person name="Fujisawa M."/>
            <person name="Namiki N."/>
            <person name="Mizuno H."/>
            <person name="Yamamoto K."/>
            <person name="Antonio B.A."/>
            <person name="Baba T."/>
            <person name="Sakata K."/>
            <person name="Nagamura Y."/>
            <person name="Aoki H."/>
            <person name="Arikawa K."/>
            <person name="Arita K."/>
            <person name="Bito T."/>
            <person name="Chiden Y."/>
            <person name="Fujitsuka N."/>
            <person name="Fukunaka R."/>
            <person name="Hamada M."/>
            <person name="Harada C."/>
            <person name="Hayashi A."/>
            <person name="Hijishita S."/>
            <person name="Honda M."/>
            <person name="Hosokawa S."/>
            <person name="Ichikawa Y."/>
            <person name="Idonuma A."/>
            <person name="Iijima M."/>
            <person name="Ikeda M."/>
            <person name="Ikeno M."/>
            <person name="Ito K."/>
            <person name="Ito S."/>
            <person name="Ito T."/>
            <person name="Ito Y."/>
            <person name="Ito Y."/>
            <person name="Iwabuchi A."/>
            <person name="Kamiya K."/>
            <person name="Karasawa W."/>
            <person name="Kurita K."/>
            <person name="Katagiri S."/>
            <person name="Kikuta A."/>
            <person name="Kobayashi H."/>
            <person name="Kobayashi N."/>
            <person name="Machita K."/>
            <person name="Maehara T."/>
            <person name="Masukawa M."/>
            <person name="Mizubayashi T."/>
            <person name="Mukai Y."/>
            <person name="Nagasaki H."/>
            <person name="Nagata Y."/>
            <person name="Naito S."/>
            <person name="Nakashima M."/>
            <person name="Nakama Y."/>
            <person name="Nakamichi Y."/>
            <person name="Nakamura M."/>
            <person name="Meguro A."/>
            <person name="Negishi M."/>
            <person name="Ohta I."/>
            <person name="Ohta T."/>
            <person name="Okamoto M."/>
            <person name="Ono N."/>
            <person name="Saji S."/>
            <person name="Sakaguchi M."/>
            <person name="Sakai K."/>
            <person name="Shibata M."/>
            <person name="Shimokawa T."/>
            <person name="Song J."/>
            <person name="Takazaki Y."/>
            <person name="Terasawa K."/>
            <person name="Tsugane M."/>
            <person name="Tsuji K."/>
            <person name="Ueda S."/>
            <person name="Waki K."/>
            <person name="Yamagata H."/>
            <person name="Yamamoto M."/>
            <person name="Yamamoto S."/>
            <person name="Yamane H."/>
            <person name="Yoshiki S."/>
            <person name="Yoshihara R."/>
            <person name="Yukawa K."/>
            <person name="Zhong H."/>
            <person name="Yano M."/>
            <person name="Yuan Q."/>
            <person name="Ouyang S."/>
            <person name="Liu J."/>
            <person name="Jones K.M."/>
            <person name="Gansberger K."/>
            <person name="Moffat K."/>
            <person name="Hill J."/>
            <person name="Bera J."/>
            <person name="Fadrosh D."/>
            <person name="Jin S."/>
            <person name="Johri S."/>
            <person name="Kim M."/>
            <person name="Overton L."/>
            <person name="Reardon M."/>
            <person name="Tsitrin T."/>
            <person name="Vuong H."/>
            <person name="Weaver B."/>
            <person name="Ciecko A."/>
            <person name="Tallon L."/>
            <person name="Jackson J."/>
            <person name="Pai G."/>
            <person name="Aken S.V."/>
            <person name="Utterback T."/>
            <person name="Reidmuller S."/>
            <person name="Feldblyum T."/>
            <person name="Hsiao J."/>
            <person name="Zismann V."/>
            <person name="Iobst S."/>
            <person name="de Vazeille A.R."/>
            <person name="Buell C.R."/>
            <person name="Ying K."/>
            <person name="Li Y."/>
            <person name="Lu T."/>
            <person name="Huang Y."/>
            <person name="Zhao Q."/>
            <person name="Feng Q."/>
            <person name="Zhang L."/>
            <person name="Zhu J."/>
            <person name="Weng Q."/>
            <person name="Mu J."/>
            <person name="Lu Y."/>
            <person name="Fan D."/>
            <person name="Liu Y."/>
            <person name="Guan J."/>
            <person name="Zhang Y."/>
            <person name="Yu S."/>
            <person name="Liu X."/>
            <person name="Zhang Y."/>
            <person name="Hong G."/>
            <person name="Han B."/>
            <person name="Choisne N."/>
            <person name="Demange N."/>
            <person name="Orjeda G."/>
            <person name="Samain S."/>
            <person name="Cattolico L."/>
            <person name="Pelletier E."/>
            <person name="Couloux A."/>
            <person name="Segurens B."/>
            <person name="Wincker P."/>
            <person name="D'Hont A."/>
            <person name="Scarpelli C."/>
            <person name="Weissenbach J."/>
            <person name="Salanoubat M."/>
            <person name="Quetier F."/>
            <person name="Yu Y."/>
            <person name="Kim H.R."/>
            <person name="Rambo T."/>
            <person name="Currie J."/>
            <person name="Collura K."/>
            <person name="Luo M."/>
            <person name="Yang T."/>
            <person name="Ammiraju J.S.S."/>
            <person name="Engler F."/>
            <person name="Soderlund C."/>
            <person name="Wing R.A."/>
            <person name="Palmer L.E."/>
            <person name="de la Bastide M."/>
            <person name="Spiegel L."/>
            <person name="Nascimento L."/>
            <person name="Zutavern T."/>
            <person name="O'Shaughnessy A."/>
            <person name="Dike S."/>
            <person name="Dedhia N."/>
            <person name="Preston R."/>
            <person name="Balija V."/>
            <person name="McCombie W.R."/>
            <person name="Chow T."/>
            <person name="Chen H."/>
            <person name="Chung M."/>
            <person name="Chen C."/>
            <person name="Shaw J."/>
            <person name="Wu H."/>
            <person name="Hsiao K."/>
            <person name="Chao Y."/>
            <person name="Chu M."/>
            <person name="Cheng C."/>
            <person name="Hour A."/>
            <person name="Lee P."/>
            <person name="Lin S."/>
            <person name="Lin Y."/>
            <person name="Liou J."/>
            <person name="Liu S."/>
            <person name="Hsing Y."/>
            <person name="Raghuvanshi S."/>
            <person name="Mohanty A."/>
            <person name="Bharti A.K."/>
            <person name="Gaur A."/>
            <person name="Gupta V."/>
            <person name="Kumar D."/>
            <person name="Ravi V."/>
            <person name="Vij S."/>
            <person name="Kapur A."/>
            <person name="Khurana P."/>
            <person name="Khurana P."/>
            <person name="Khurana J.P."/>
            <person name="Tyagi A.K."/>
            <person name="Gaikwad K."/>
            <person name="Singh A."/>
            <person name="Dalal V."/>
            <person name="Srivastava S."/>
            <person name="Dixit A."/>
            <person name="Pal A.K."/>
            <person name="Ghazi I.A."/>
            <person name="Yadav M."/>
            <person name="Pandit A."/>
            <person name="Bhargava A."/>
            <person name="Sureshbabu K."/>
            <person name="Batra K."/>
            <person name="Sharma T.R."/>
            <person name="Mohapatra T."/>
            <person name="Singh N.K."/>
            <person name="Messing J."/>
            <person name="Nelson A.B."/>
            <person name="Fuks G."/>
            <person name="Kavchok S."/>
            <person name="Keizer G."/>
            <person name="Linton E."/>
            <person name="Llaca V."/>
            <person name="Song R."/>
            <person name="Tanyolac B."/>
            <person name="Young S."/>
            <person name="Ho-Il K."/>
            <person name="Hahn J.H."/>
            <person name="Sangsakoo G."/>
            <person name="Vanavichit A."/>
            <person name="de Mattos Luiz.A.T."/>
            <person name="Zimmer P.D."/>
            <person name="Malone G."/>
            <person name="Dellagostin O."/>
            <person name="de Oliveira A.C."/>
            <person name="Bevan M."/>
            <person name="Bancroft I."/>
            <person name="Minx P."/>
            <person name="Cordum H."/>
            <person name="Wilson R."/>
            <person name="Cheng Z."/>
            <person name="Jin W."/>
            <person name="Jiang J."/>
            <person name="Leong S.A."/>
            <person name="Iwama H."/>
            <person name="Gojobori T."/>
            <person name="Itoh T."/>
            <person name="Niimura Y."/>
            <person name="Fujii Y."/>
            <person name="Habara T."/>
            <person name="Sakai H."/>
            <person name="Sato Y."/>
            <person name="Wilson G."/>
            <person name="Kumar K."/>
            <person name="McCouch S."/>
            <person name="Juretic N."/>
            <person name="Hoen D."/>
            <person name="Wright S."/>
            <person name="Bruskiewich R."/>
            <person name="Bureau T."/>
            <person name="Miyao A."/>
            <person name="Hirochika H."/>
            <person name="Nishikawa T."/>
            <person name="Kadowaki K."/>
            <person name="Sugiura M."/>
            <person name="Burr B."/>
            <person name="Sasaki T."/>
        </authorList>
    </citation>
    <scope>NUCLEOTIDE SEQUENCE [LARGE SCALE GENOMIC DNA]</scope>
    <source>
        <strain evidence="3">cv. Nipponbare</strain>
    </source>
</reference>
<keyword evidence="1" id="KW-1133">Transmembrane helix</keyword>
<proteinExistence type="predicted"/>
<gene>
    <name evidence="2" type="primary">OSJNBa0092H22.38</name>
</gene>
<sequence length="165" mass="18167">MAQRKVVATTTRGGRPWRLTVGTTATVLLAAASLATLSTTRPRLVAASTRSGWPRDFRRLHAISGGGVEVAVAVVVVTVAVAEIVAVLAWRKGGAAAVWREWREKMRKIKRRGRRRVGRLTYGIHCYRVKMERHIGPSVRVKIERVDGETVGVSNEFNLPNQMGS</sequence>
<dbReference type="Proteomes" id="UP000000763">
    <property type="component" value="Chromosome 6"/>
</dbReference>
<evidence type="ECO:0000256" key="1">
    <source>
        <dbReference type="SAM" id="Phobius"/>
    </source>
</evidence>
<dbReference type="AlphaFoldDB" id="Q5Z7D5"/>
<keyword evidence="1" id="KW-0472">Membrane</keyword>
<evidence type="ECO:0000313" key="2">
    <source>
        <dbReference type="EMBL" id="BAD54179.1"/>
    </source>
</evidence>
<organism evidence="2 3">
    <name type="scientific">Oryza sativa subsp. japonica</name>
    <name type="common">Rice</name>
    <dbReference type="NCBI Taxonomy" id="39947"/>
    <lineage>
        <taxon>Eukaryota</taxon>
        <taxon>Viridiplantae</taxon>
        <taxon>Streptophyta</taxon>
        <taxon>Embryophyta</taxon>
        <taxon>Tracheophyta</taxon>
        <taxon>Spermatophyta</taxon>
        <taxon>Magnoliopsida</taxon>
        <taxon>Liliopsida</taxon>
        <taxon>Poales</taxon>
        <taxon>Poaceae</taxon>
        <taxon>BOP clade</taxon>
        <taxon>Oryzoideae</taxon>
        <taxon>Oryzeae</taxon>
        <taxon>Oryzinae</taxon>
        <taxon>Oryza</taxon>
        <taxon>Oryza sativa</taxon>
    </lineage>
</organism>